<keyword evidence="5" id="KW-1185">Reference proteome</keyword>
<name>A0A1I8FCT1_9PLAT</name>
<dbReference type="AlphaFoldDB" id="A0A1I8FCT1"/>
<proteinExistence type="predicted"/>
<evidence type="ECO:0000313" key="5">
    <source>
        <dbReference type="Proteomes" id="UP000095280"/>
    </source>
</evidence>
<feature type="region of interest" description="Disordered" evidence="3">
    <location>
        <begin position="385"/>
        <end position="409"/>
    </location>
</feature>
<feature type="region of interest" description="Disordered" evidence="3">
    <location>
        <begin position="429"/>
        <end position="471"/>
    </location>
</feature>
<feature type="compositionally biased region" description="Basic and acidic residues" evidence="3">
    <location>
        <begin position="566"/>
        <end position="577"/>
    </location>
</feature>
<dbReference type="Proteomes" id="UP000095280">
    <property type="component" value="Unplaced"/>
</dbReference>
<feature type="coiled-coil region" evidence="2">
    <location>
        <begin position="313"/>
        <end position="347"/>
    </location>
</feature>
<evidence type="ECO:0000259" key="4">
    <source>
        <dbReference type="Pfam" id="PF01576"/>
    </source>
</evidence>
<sequence>DFEQQTASGNRSGMSARGIEEGDSSASSRQCAPRGGAAAAAVDGREERQAPPGQRSRPRLTVKTARLSRILDVERAARDRARSRTRLSEELEALKTGHSSANARGNRELRTAGAGSAGQTDSEKAGNNSETEATGWQPKQSPGLAKARTPEARLIKSRKKPSSGLDVQRRELEAQSRRSARSRCSHRLTEARRVEAASAAGAEAHLQAQAVELKTQQRARTPKVDKMGARAGRKMAGEFDGPAARKETLRKELDELRAAQIKKFDERYAVTAGPLGSSLQRIKTRLTRTRVPHPAAAGGVRRLAERLETRALAHGLERSKLALEAKLDEMQVQLEELEEELTISEDARLRFGAAKDGHLKSCAHREDQADETRRQMAKTVKAISQLDGLKTNARPAATRKREAAAPWTARRQQLLDDLNSVGAAASGTAETSRIALAEETPPDGDAPSSIGGDAEESAQEREEARDPVLRRSRSWSSRFNPILLKRARYRSETRSPRAALDRQVKDLAAKLTNWSRTASGAPSAGAAALEARVATLEEQLDTGGQRATVDDERRRPNSSRPTATDAGREEKSKREQQDLEEELAQTKAHRRRLQRELEDLGRGKEALDRELAVLRKQEPAVSPAPQEIFRERNVSWYQDFFGCQLQSHF</sequence>
<feature type="compositionally biased region" description="Polar residues" evidence="3">
    <location>
        <begin position="1"/>
        <end position="13"/>
    </location>
</feature>
<accession>A0A1I8FCT1</accession>
<evidence type="ECO:0000256" key="1">
    <source>
        <dbReference type="ARBA" id="ARBA00023054"/>
    </source>
</evidence>
<feature type="compositionally biased region" description="Basic and acidic residues" evidence="3">
    <location>
        <begin position="69"/>
        <end position="95"/>
    </location>
</feature>
<dbReference type="Pfam" id="PF01576">
    <property type="entry name" value="Myosin_tail_1"/>
    <property type="match status" value="1"/>
</dbReference>
<feature type="domain" description="Myosin tail" evidence="4">
    <location>
        <begin position="313"/>
        <end position="384"/>
    </location>
</feature>
<feature type="compositionally biased region" description="Basic and acidic residues" evidence="3">
    <location>
        <begin position="167"/>
        <end position="176"/>
    </location>
</feature>
<feature type="compositionally biased region" description="Basic and acidic residues" evidence="3">
    <location>
        <begin position="458"/>
        <end position="469"/>
    </location>
</feature>
<dbReference type="InterPro" id="IPR002928">
    <property type="entry name" value="Myosin_tail"/>
</dbReference>
<dbReference type="GO" id="GO:0016459">
    <property type="term" value="C:myosin complex"/>
    <property type="evidence" value="ECO:0007669"/>
    <property type="project" value="InterPro"/>
</dbReference>
<organism evidence="5 6">
    <name type="scientific">Macrostomum lignano</name>
    <dbReference type="NCBI Taxonomy" id="282301"/>
    <lineage>
        <taxon>Eukaryota</taxon>
        <taxon>Metazoa</taxon>
        <taxon>Spiralia</taxon>
        <taxon>Lophotrochozoa</taxon>
        <taxon>Platyhelminthes</taxon>
        <taxon>Rhabditophora</taxon>
        <taxon>Macrostomorpha</taxon>
        <taxon>Macrostomida</taxon>
        <taxon>Macrostomidae</taxon>
        <taxon>Macrostomum</taxon>
    </lineage>
</organism>
<feature type="region of interest" description="Disordered" evidence="3">
    <location>
        <begin position="214"/>
        <end position="245"/>
    </location>
</feature>
<dbReference type="WBParaSite" id="maker-unitig_29521-snap-gene-0.2-mRNA-1">
    <property type="protein sequence ID" value="maker-unitig_29521-snap-gene-0.2-mRNA-1"/>
    <property type="gene ID" value="maker-unitig_29521-snap-gene-0.2"/>
</dbReference>
<evidence type="ECO:0000256" key="3">
    <source>
        <dbReference type="SAM" id="MobiDB-lite"/>
    </source>
</evidence>
<evidence type="ECO:0000313" key="6">
    <source>
        <dbReference type="WBParaSite" id="maker-unitig_29521-snap-gene-0.2-mRNA-1"/>
    </source>
</evidence>
<reference evidence="6" key="1">
    <citation type="submission" date="2016-11" db="UniProtKB">
        <authorList>
            <consortium name="WormBaseParasite"/>
        </authorList>
    </citation>
    <scope>IDENTIFICATION</scope>
</reference>
<feature type="compositionally biased region" description="Polar residues" evidence="3">
    <location>
        <begin position="117"/>
        <end position="140"/>
    </location>
</feature>
<keyword evidence="1 2" id="KW-0175">Coiled coil</keyword>
<protein>
    <submittedName>
        <fullName evidence="6">Paramyosin</fullName>
    </submittedName>
</protein>
<feature type="region of interest" description="Disordered" evidence="3">
    <location>
        <begin position="1"/>
        <end position="187"/>
    </location>
</feature>
<evidence type="ECO:0000256" key="2">
    <source>
        <dbReference type="SAM" id="Coils"/>
    </source>
</evidence>
<feature type="region of interest" description="Disordered" evidence="3">
    <location>
        <begin position="538"/>
        <end position="590"/>
    </location>
</feature>